<name>A0ABQ1M9E0_9BACT</name>
<evidence type="ECO:0000313" key="2">
    <source>
        <dbReference type="Proteomes" id="UP000636010"/>
    </source>
</evidence>
<dbReference type="Proteomes" id="UP000636010">
    <property type="component" value="Unassembled WGS sequence"/>
</dbReference>
<keyword evidence="2" id="KW-1185">Reference proteome</keyword>
<proteinExistence type="predicted"/>
<gene>
    <name evidence="1" type="ORF">GCM10011506_22910</name>
</gene>
<dbReference type="EMBL" id="BMEC01000007">
    <property type="protein sequence ID" value="GGC36914.1"/>
    <property type="molecule type" value="Genomic_DNA"/>
</dbReference>
<reference evidence="2" key="1">
    <citation type="journal article" date="2019" name="Int. J. Syst. Evol. Microbiol.">
        <title>The Global Catalogue of Microorganisms (GCM) 10K type strain sequencing project: providing services to taxonomists for standard genome sequencing and annotation.</title>
        <authorList>
            <consortium name="The Broad Institute Genomics Platform"/>
            <consortium name="The Broad Institute Genome Sequencing Center for Infectious Disease"/>
            <person name="Wu L."/>
            <person name="Ma J."/>
        </authorList>
    </citation>
    <scope>NUCLEOTIDE SEQUENCE [LARGE SCALE GENOMIC DNA]</scope>
    <source>
        <strain evidence="2">CGMCC 1.10832</strain>
    </source>
</reference>
<evidence type="ECO:0000313" key="1">
    <source>
        <dbReference type="EMBL" id="GGC36914.1"/>
    </source>
</evidence>
<comment type="caution">
    <text evidence="1">The sequence shown here is derived from an EMBL/GenBank/DDBJ whole genome shotgun (WGS) entry which is preliminary data.</text>
</comment>
<protein>
    <submittedName>
        <fullName evidence="1">Uncharacterized protein</fullName>
    </submittedName>
</protein>
<sequence>MLITSMQGFSSNQAMQLAAETREKLSDDLFTVYLPEEEYILLKEGLLYDSIHATKLSEETKKKIKETLNVRYLLDVKLLNNKTGDSYGFYTNNELNRYEEPYNRNQETNTASALFTVTDLEQPSDNRSFTVKVNINPLIIDEEEGEQRVNVTDGNTASLKAYRKGIKRIKKSIF</sequence>
<organism evidence="1 2">
    <name type="scientific">Marivirga lumbricoides</name>
    <dbReference type="NCBI Taxonomy" id="1046115"/>
    <lineage>
        <taxon>Bacteria</taxon>
        <taxon>Pseudomonadati</taxon>
        <taxon>Bacteroidota</taxon>
        <taxon>Cytophagia</taxon>
        <taxon>Cytophagales</taxon>
        <taxon>Marivirgaceae</taxon>
        <taxon>Marivirga</taxon>
    </lineage>
</organism>
<accession>A0ABQ1M9E0</accession>